<evidence type="ECO:0000256" key="3">
    <source>
        <dbReference type="SAM" id="Coils"/>
    </source>
</evidence>
<dbReference type="OrthoDB" id="428159at2759"/>
<dbReference type="InterPro" id="IPR026854">
    <property type="entry name" value="VPS13_N"/>
</dbReference>
<dbReference type="InterPro" id="IPR026847">
    <property type="entry name" value="VPS13"/>
</dbReference>
<keyword evidence="2" id="KW-0813">Transport</keyword>
<dbReference type="Pfam" id="PF25033">
    <property type="entry name" value="VPS13_M"/>
    <property type="match status" value="1"/>
</dbReference>
<comment type="similarity">
    <text evidence="1">Belongs to the VPS13 family.</text>
</comment>
<evidence type="ECO:0000259" key="5">
    <source>
        <dbReference type="Pfam" id="PF25033"/>
    </source>
</evidence>
<dbReference type="AlphaFoldDB" id="A0A0J7KFM8"/>
<dbReference type="Proteomes" id="UP000036403">
    <property type="component" value="Unassembled WGS sequence"/>
</dbReference>
<dbReference type="PANTHER" id="PTHR16166">
    <property type="entry name" value="VACUOLAR PROTEIN SORTING-ASSOCIATED PROTEIN VPS13"/>
    <property type="match status" value="1"/>
</dbReference>
<dbReference type="GO" id="GO:0006623">
    <property type="term" value="P:protein targeting to vacuole"/>
    <property type="evidence" value="ECO:0007669"/>
    <property type="project" value="TreeGrafter"/>
</dbReference>
<evidence type="ECO:0000313" key="7">
    <source>
        <dbReference type="Proteomes" id="UP000036403"/>
    </source>
</evidence>
<protein>
    <submittedName>
        <fullName evidence="6">Vacuolar protein sorting-associated protein 13a</fullName>
    </submittedName>
</protein>
<dbReference type="STRING" id="67767.A0A0J7KFM8"/>
<feature type="domain" description="VPS13-like middle region" evidence="5">
    <location>
        <begin position="1081"/>
        <end position="1242"/>
    </location>
</feature>
<evidence type="ECO:0000256" key="1">
    <source>
        <dbReference type="ARBA" id="ARBA00006545"/>
    </source>
</evidence>
<comment type="caution">
    <text evidence="6">The sequence shown here is derived from an EMBL/GenBank/DDBJ whole genome shotgun (WGS) entry which is preliminary data.</text>
</comment>
<reference evidence="6 7" key="1">
    <citation type="submission" date="2015-04" db="EMBL/GenBank/DDBJ databases">
        <title>Lasius niger genome sequencing.</title>
        <authorList>
            <person name="Konorov E.A."/>
            <person name="Nikitin M.A."/>
            <person name="Kirill M.V."/>
            <person name="Chang P."/>
        </authorList>
    </citation>
    <scope>NUCLEOTIDE SEQUENCE [LARGE SCALE GENOMIC DNA]</scope>
    <source>
        <tissue evidence="6">Whole</tissue>
    </source>
</reference>
<dbReference type="GO" id="GO:0045053">
    <property type="term" value="P:protein retention in Golgi apparatus"/>
    <property type="evidence" value="ECO:0007669"/>
    <property type="project" value="TreeGrafter"/>
</dbReference>
<name>A0A0J7KFM8_LASNI</name>
<dbReference type="PaxDb" id="67767-A0A0J7KFM8"/>
<keyword evidence="3" id="KW-0175">Coiled coil</keyword>
<evidence type="ECO:0000313" key="6">
    <source>
        <dbReference type="EMBL" id="KMQ89031.1"/>
    </source>
</evidence>
<feature type="domain" description="Chorein N-terminal" evidence="4">
    <location>
        <begin position="2"/>
        <end position="815"/>
    </location>
</feature>
<dbReference type="EMBL" id="LBMM01008239">
    <property type="protein sequence ID" value="KMQ89031.1"/>
    <property type="molecule type" value="Genomic_DNA"/>
</dbReference>
<evidence type="ECO:0000259" key="4">
    <source>
        <dbReference type="Pfam" id="PF12624"/>
    </source>
</evidence>
<keyword evidence="7" id="KW-1185">Reference proteome</keyword>
<gene>
    <name evidence="6" type="ORF">RF55_11378</name>
</gene>
<sequence length="1257" mass="143472">MVFESIIAELLNKVIGEYIQNLDYTQLKVSLWGGDLVLNDLLIKESALDMLDLPVRLEYGRLGKLILKIPFKDMWNGQIDAIVEELFILVVPTSQVVYNEEKETKAQLEAKRAELERVEKRKQLADIKSQEKLDDSMVEKLVARMIKNIHVEIKRIHVRYEDHVTFKEHPFSVGFTLNTFILESCTDSWETTGNMKDMYAIPQIFKLCSLDGLAVYLNTGVEQYSKNPQSLYSNLFCQGIATTDYIPTSYQYLLGPINVKSKLRLNPKPESDDSNYTISKVWLDLEMQKLRIGLTKRQYQTLLRLSEGLDQARKAAPYRKYRPNLTSYRGHYKEWWHFAYTCVLEETVRRCRRIWDWTYMKAYRDTCRDYAQAYQMKLTTKKLTKENEERLTHCETKLDIFNLVIIRQQIELEVERLAEREKSLKAKRGWFGFLWNSSQAEETKELNSAAAIMRRFDDKHPLRFEEAMTPQEKEKLYRAIDYQENSAPAHYPETYVMIDTRFFLHGLQISLLDTDKEHSCVLDLQLHGVQAGFKSRPSANAILVTASISDMKLLGATQDGRVPSLFNSEHGSSDSALLSVSYEKNPIDKLCGDRVIVKSRSVDIIYDAQTIIELVNMFKVQDSSTLNQLQTAAAEQLVGLKEMSALGLEYAIQKHSILDIQVDMQASQLIIPHGGLYEDSKALIVVNLGSLKMHSLEKERSDMDGTSVKQLVSMGKSEEEVLLHLREHSYDKFVLEIGNFQVLVSLPNEEWRSALASTESSLTLLHPTTLEIQFHKCLVTDDPLLPKLRLLGRLPSVTVNITDVRLLQALSIVQSIPLPEERTAELHRTSLSRSISQLSLKELSTAISSIADKRKQQQETTSAPIKQTTDLEMKFEMKKFTLSVSRQRDNSTESSEFVRFQVLQLEAEMLQRTYDQEVQLRLGGVQMRQLHEDQEIFIVNTPMSAGKDEYLIVVRYINVNKRSPEFTTRHGSVVKLLLLEFTSLDTLLHQEALIELLRFSTNIQDRMSTLEGVQKKEVERPRPTHLASIQEETSGFLREQLQRQKLRPTGRRRKQTVECIDLKVGAKIGSINLKISSVVRDISALYIEGISASFLSKSSYSQVNADLASISIKDLNPVSVYKDIVAVEGVESLQIQAVMYNIEPWEVDKNNMSVKVTMGCHRIVFLNAFVTSVMNFLNNFQAAQKAIRDASAAAAEAARTNIKDVQESASRIELCVKIKAPVVYVPMNSKSEHSLMLDMGNLMVQCGETYSADQSTA</sequence>
<evidence type="ECO:0000256" key="2">
    <source>
        <dbReference type="ARBA" id="ARBA00022448"/>
    </source>
</evidence>
<proteinExistence type="inferred from homology"/>
<dbReference type="Pfam" id="PF12624">
    <property type="entry name" value="VPS13_N"/>
    <property type="match status" value="1"/>
</dbReference>
<feature type="coiled-coil region" evidence="3">
    <location>
        <begin position="98"/>
        <end position="130"/>
    </location>
</feature>
<dbReference type="InterPro" id="IPR056747">
    <property type="entry name" value="VPS13-like_M"/>
</dbReference>
<dbReference type="PANTHER" id="PTHR16166:SF93">
    <property type="entry name" value="INTERMEMBRANE LIPID TRANSFER PROTEIN VPS13"/>
    <property type="match status" value="1"/>
</dbReference>
<accession>A0A0J7KFM8</accession>
<organism evidence="6 7">
    <name type="scientific">Lasius niger</name>
    <name type="common">Black garden ant</name>
    <dbReference type="NCBI Taxonomy" id="67767"/>
    <lineage>
        <taxon>Eukaryota</taxon>
        <taxon>Metazoa</taxon>
        <taxon>Ecdysozoa</taxon>
        <taxon>Arthropoda</taxon>
        <taxon>Hexapoda</taxon>
        <taxon>Insecta</taxon>
        <taxon>Pterygota</taxon>
        <taxon>Neoptera</taxon>
        <taxon>Endopterygota</taxon>
        <taxon>Hymenoptera</taxon>
        <taxon>Apocrita</taxon>
        <taxon>Aculeata</taxon>
        <taxon>Formicoidea</taxon>
        <taxon>Formicidae</taxon>
        <taxon>Formicinae</taxon>
        <taxon>Lasius</taxon>
        <taxon>Lasius</taxon>
    </lineage>
</organism>